<evidence type="ECO:0000259" key="1">
    <source>
        <dbReference type="Pfam" id="PF04151"/>
    </source>
</evidence>
<organism evidence="2 3">
    <name type="scientific">Microseira wollei NIES-4236</name>
    <dbReference type="NCBI Taxonomy" id="2530354"/>
    <lineage>
        <taxon>Bacteria</taxon>
        <taxon>Bacillati</taxon>
        <taxon>Cyanobacteriota</taxon>
        <taxon>Cyanophyceae</taxon>
        <taxon>Oscillatoriophycideae</taxon>
        <taxon>Aerosakkonematales</taxon>
        <taxon>Aerosakkonemataceae</taxon>
        <taxon>Microseira</taxon>
    </lineage>
</organism>
<proteinExistence type="predicted"/>
<dbReference type="AlphaFoldDB" id="A0AAV3X356"/>
<dbReference type="InterPro" id="IPR007280">
    <property type="entry name" value="Peptidase_C_arc/bac"/>
</dbReference>
<comment type="caution">
    <text evidence="2">The sequence shown here is derived from an EMBL/GenBank/DDBJ whole genome shotgun (WGS) entry which is preliminary data.</text>
</comment>
<evidence type="ECO:0000313" key="2">
    <source>
        <dbReference type="EMBL" id="GET35631.1"/>
    </source>
</evidence>
<dbReference type="EMBL" id="BLAY01000003">
    <property type="protein sequence ID" value="GET35631.1"/>
    <property type="molecule type" value="Genomic_DNA"/>
</dbReference>
<feature type="domain" description="Peptidase C-terminal archaeal/bacterial" evidence="1">
    <location>
        <begin position="160"/>
        <end position="233"/>
    </location>
</feature>
<sequence>MAAEFNLGILPANSTPVIASNFVGSNDTRDTFSFSLASSGNINLALTGMSSDADVRLFRDFNGNGIVDAGDTQIGSSTRGGNSDDSINIANQVAGNYVVQVDRFSGDTKYDLRVSTTAFPSASNLLPTETEVGILTGTQTFTGQVSNNSTAANNESPGDTSDVYHFVLNAAGNHTFTIAGLSGDADLRLIQDTNSNLVVDAGEAIATSANAGTTSDQITRFLNPGEYFVQVYSFAGLPNDSSQINYTLTMT</sequence>
<gene>
    <name evidence="2" type="ORF">MiSe_03730</name>
</gene>
<feature type="domain" description="Peptidase C-terminal archaeal/bacterial" evidence="1">
    <location>
        <begin position="29"/>
        <end position="102"/>
    </location>
</feature>
<evidence type="ECO:0000313" key="3">
    <source>
        <dbReference type="Proteomes" id="UP001050975"/>
    </source>
</evidence>
<dbReference type="Gene3D" id="2.60.120.380">
    <property type="match status" value="2"/>
</dbReference>
<dbReference type="Proteomes" id="UP001050975">
    <property type="component" value="Unassembled WGS sequence"/>
</dbReference>
<dbReference type="RefSeq" id="WP_226573635.1">
    <property type="nucleotide sequence ID" value="NZ_BLAY01000003.1"/>
</dbReference>
<dbReference type="SUPFAM" id="SSF89260">
    <property type="entry name" value="Collagen-binding domain"/>
    <property type="match status" value="2"/>
</dbReference>
<keyword evidence="3" id="KW-1185">Reference proteome</keyword>
<name>A0AAV3X356_9CYAN</name>
<accession>A0AAV3X356</accession>
<protein>
    <submittedName>
        <fullName evidence="2">Peptidase domain-containing protein</fullName>
    </submittedName>
</protein>
<dbReference type="Pfam" id="PF04151">
    <property type="entry name" value="PPC"/>
    <property type="match status" value="2"/>
</dbReference>
<reference evidence="2" key="1">
    <citation type="submission" date="2019-10" db="EMBL/GenBank/DDBJ databases">
        <title>Draft genome sequece of Microseira wollei NIES-4236.</title>
        <authorList>
            <person name="Yamaguchi H."/>
            <person name="Suzuki S."/>
            <person name="Kawachi M."/>
        </authorList>
    </citation>
    <scope>NUCLEOTIDE SEQUENCE</scope>
    <source>
        <strain evidence="2">NIES-4236</strain>
    </source>
</reference>